<gene>
    <name evidence="8" type="primary">LOC118426833</name>
</gene>
<accession>A0A9J7M1I9</accession>
<evidence type="ECO:0000313" key="7">
    <source>
        <dbReference type="Proteomes" id="UP000001554"/>
    </source>
</evidence>
<sequence length="605" mass="69570">MQCQQVARIILTTVFCVLLSAGLVVAYAYGLRFIYTADGYLSFGLYGAILFFHLLMQSIFALLENRRIRTEVLPDCKNKKIALCISAYQEDPFLLRKCLESARDIDYPDLKVIMVIDGNKKDDLYMRDIFLEVFGEEAETCVSQQNYHVKVPFKVQLKLANFSKPSSEVKTEVENGSTGIVHGTNRAFEETIQNKRYVCVMQKWGGKREVMYTAFKALGNTVDYIQVCDSDTILDPQCTREMAKILDADESIGAVGGELRIWNPSDSWISFLSSLRYWMAFNIERACQSYFNVVSCISGPLGLYRNDLLQGFVDDWYKQTFLGTRCTFGDDRHLTNRILSLGYGTRYTVRSFAYTETPAQYLRWLNQQTRWTKSYFRELLYNAMWFHKHHIWMAYEAVVTTTFPLLVTITVVRLFYSGVLWNIILALLVIQIVGILKVPSTPSFLTGDAVMMYTSMYSFLYMTSLVPIKFWAIMTINKTGWGTSGRKKIVTNFMPIVPLITWALVVFGGVAYTIAMESWIDLNKTKILYLSIGFGVLAVYWFIMLVLSQWKISYSGPIDVLSELWSRLRKCPEFRPKRRILIRKNVSNGSYHEPPGQSQLQDCNV</sequence>
<organism evidence="7 8">
    <name type="scientific">Branchiostoma floridae</name>
    <name type="common">Florida lancelet</name>
    <name type="synonym">Amphioxus</name>
    <dbReference type="NCBI Taxonomy" id="7739"/>
    <lineage>
        <taxon>Eukaryota</taxon>
        <taxon>Metazoa</taxon>
        <taxon>Chordata</taxon>
        <taxon>Cephalochordata</taxon>
        <taxon>Leptocardii</taxon>
        <taxon>Amphioxiformes</taxon>
        <taxon>Branchiostomatidae</taxon>
        <taxon>Branchiostoma</taxon>
    </lineage>
</organism>
<evidence type="ECO:0000256" key="2">
    <source>
        <dbReference type="ARBA" id="ARBA00022475"/>
    </source>
</evidence>
<evidence type="ECO:0000256" key="3">
    <source>
        <dbReference type="ARBA" id="ARBA00022676"/>
    </source>
</evidence>
<dbReference type="Proteomes" id="UP000001554">
    <property type="component" value="Chromosome 12"/>
</dbReference>
<dbReference type="AlphaFoldDB" id="A0A9J7M1I9"/>
<keyword evidence="5 6" id="KW-0472">Membrane</keyword>
<dbReference type="InterPro" id="IPR029044">
    <property type="entry name" value="Nucleotide-diphossugar_trans"/>
</dbReference>
<dbReference type="GO" id="GO:0085029">
    <property type="term" value="P:extracellular matrix assembly"/>
    <property type="evidence" value="ECO:0000318"/>
    <property type="project" value="GO_Central"/>
</dbReference>
<feature type="transmembrane region" description="Helical" evidence="6">
    <location>
        <begin position="493"/>
        <end position="515"/>
    </location>
</feature>
<dbReference type="RefSeq" id="XP_035692273.1">
    <property type="nucleotide sequence ID" value="XM_035836380.1"/>
</dbReference>
<evidence type="ECO:0000256" key="5">
    <source>
        <dbReference type="ARBA" id="ARBA00023136"/>
    </source>
</evidence>
<evidence type="ECO:0000256" key="6">
    <source>
        <dbReference type="SAM" id="Phobius"/>
    </source>
</evidence>
<name>A0A9J7M1I9_BRAFL</name>
<keyword evidence="6" id="KW-1133">Transmembrane helix</keyword>
<dbReference type="GO" id="GO:0005886">
    <property type="term" value="C:plasma membrane"/>
    <property type="evidence" value="ECO:0000318"/>
    <property type="project" value="GO_Central"/>
</dbReference>
<feature type="transmembrane region" description="Helical" evidence="6">
    <location>
        <begin position="527"/>
        <end position="547"/>
    </location>
</feature>
<dbReference type="GO" id="GO:0030213">
    <property type="term" value="P:hyaluronan biosynthetic process"/>
    <property type="evidence" value="ECO:0000318"/>
    <property type="project" value="GO_Central"/>
</dbReference>
<dbReference type="OMA" id="NSHETYT"/>
<keyword evidence="6" id="KW-0812">Transmembrane</keyword>
<feature type="transmembrane region" description="Helical" evidence="6">
    <location>
        <begin position="418"/>
        <end position="438"/>
    </location>
</feature>
<feature type="transmembrane region" description="Helical" evidence="6">
    <location>
        <begin position="43"/>
        <end position="63"/>
    </location>
</feature>
<reference evidence="8" key="2">
    <citation type="submission" date="2025-08" db="UniProtKB">
        <authorList>
            <consortium name="RefSeq"/>
        </authorList>
    </citation>
    <scope>IDENTIFICATION</scope>
    <source>
        <strain evidence="8">S238N-H82</strain>
        <tissue evidence="8">Testes</tissue>
    </source>
</reference>
<dbReference type="GO" id="GO:0050501">
    <property type="term" value="F:hyaluronan synthase activity"/>
    <property type="evidence" value="ECO:0000318"/>
    <property type="project" value="GO_Central"/>
</dbReference>
<evidence type="ECO:0000313" key="8">
    <source>
        <dbReference type="RefSeq" id="XP_035692273.1"/>
    </source>
</evidence>
<keyword evidence="4" id="KW-0808">Transferase</keyword>
<feature type="transmembrane region" description="Helical" evidence="6">
    <location>
        <begin position="9"/>
        <end position="31"/>
    </location>
</feature>
<dbReference type="Gene3D" id="3.90.550.10">
    <property type="entry name" value="Spore Coat Polysaccharide Biosynthesis Protein SpsA, Chain A"/>
    <property type="match status" value="1"/>
</dbReference>
<dbReference type="OrthoDB" id="9876900at2759"/>
<dbReference type="GO" id="GO:0000271">
    <property type="term" value="P:polysaccharide biosynthetic process"/>
    <property type="evidence" value="ECO:0000318"/>
    <property type="project" value="GO_Central"/>
</dbReference>
<dbReference type="GeneID" id="118426833"/>
<evidence type="ECO:0000256" key="1">
    <source>
        <dbReference type="ARBA" id="ARBA00004236"/>
    </source>
</evidence>
<dbReference type="PANTHER" id="PTHR22913">
    <property type="entry name" value="HYALURONAN SYNTHASE"/>
    <property type="match status" value="1"/>
</dbReference>
<dbReference type="KEGG" id="bfo:118426833"/>
<proteinExistence type="predicted"/>
<keyword evidence="2" id="KW-1003">Cell membrane</keyword>
<keyword evidence="3" id="KW-0328">Glycosyltransferase</keyword>
<dbReference type="SUPFAM" id="SSF53448">
    <property type="entry name" value="Nucleotide-diphospho-sugar transferases"/>
    <property type="match status" value="1"/>
</dbReference>
<comment type="subcellular location">
    <subcellularLocation>
        <location evidence="1">Cell membrane</location>
    </subcellularLocation>
</comment>
<keyword evidence="7" id="KW-1185">Reference proteome</keyword>
<dbReference type="Pfam" id="PF13641">
    <property type="entry name" value="Glyco_tranf_2_3"/>
    <property type="match status" value="1"/>
</dbReference>
<dbReference type="PANTHER" id="PTHR22913:SF12">
    <property type="entry name" value="MANNURONAN SYNTHASE"/>
    <property type="match status" value="1"/>
</dbReference>
<feature type="transmembrane region" description="Helical" evidence="6">
    <location>
        <begin position="450"/>
        <end position="473"/>
    </location>
</feature>
<protein>
    <submittedName>
        <fullName evidence="8">LOW QUALITY PROTEIN: hyaluronan synthase 2-like</fullName>
    </submittedName>
</protein>
<evidence type="ECO:0000256" key="4">
    <source>
        <dbReference type="ARBA" id="ARBA00022679"/>
    </source>
</evidence>
<reference evidence="7" key="1">
    <citation type="journal article" date="2020" name="Nat. Ecol. Evol.">
        <title>Deeply conserved synteny resolves early events in vertebrate evolution.</title>
        <authorList>
            <person name="Simakov O."/>
            <person name="Marletaz F."/>
            <person name="Yue J.X."/>
            <person name="O'Connell B."/>
            <person name="Jenkins J."/>
            <person name="Brandt A."/>
            <person name="Calef R."/>
            <person name="Tung C.H."/>
            <person name="Huang T.K."/>
            <person name="Schmutz J."/>
            <person name="Satoh N."/>
            <person name="Yu J.K."/>
            <person name="Putnam N.H."/>
            <person name="Green R.E."/>
            <person name="Rokhsar D.S."/>
        </authorList>
    </citation>
    <scope>NUCLEOTIDE SEQUENCE [LARGE SCALE GENOMIC DNA]</scope>
    <source>
        <strain evidence="7">S238N-H82</strain>
    </source>
</reference>